<dbReference type="SUPFAM" id="SSF50692">
    <property type="entry name" value="ADC-like"/>
    <property type="match status" value="1"/>
</dbReference>
<feature type="domain" description="4Fe-4S Mo/W bis-MGD-type" evidence="5">
    <location>
        <begin position="10"/>
        <end position="66"/>
    </location>
</feature>
<dbReference type="Pfam" id="PF00384">
    <property type="entry name" value="Molybdopterin"/>
    <property type="match status" value="1"/>
</dbReference>
<organism evidence="6 7">
    <name type="scientific">[Mycobacterium] wendilense</name>
    <dbReference type="NCBI Taxonomy" id="3064284"/>
    <lineage>
        <taxon>Bacteria</taxon>
        <taxon>Bacillati</taxon>
        <taxon>Actinomycetota</taxon>
        <taxon>Actinomycetes</taxon>
        <taxon>Mycobacteriales</taxon>
        <taxon>Mycobacteriaceae</taxon>
        <taxon>Mycolicibacter</taxon>
    </lineage>
</organism>
<dbReference type="SUPFAM" id="SSF53706">
    <property type="entry name" value="Formate dehydrogenase/DMSO reductase, domains 1-3"/>
    <property type="match status" value="1"/>
</dbReference>
<dbReference type="Pfam" id="PF04879">
    <property type="entry name" value="Molybdop_Fe4S4"/>
    <property type="match status" value="1"/>
</dbReference>
<dbReference type="InterPro" id="IPR006657">
    <property type="entry name" value="MoPterin_dinucl-bd_dom"/>
</dbReference>
<keyword evidence="3" id="KW-0408">Iron</keyword>
<dbReference type="PANTHER" id="PTHR43742:SF2">
    <property type="entry name" value="ASSIMILATORY NITRATE REDUCTASE CATALYTIC SUBUNIT"/>
    <property type="match status" value="1"/>
</dbReference>
<keyword evidence="4" id="KW-0411">Iron-sulfur</keyword>
<accession>A0ABN9P186</accession>
<dbReference type="PROSITE" id="PS51669">
    <property type="entry name" value="4FE4S_MOW_BIS_MGD"/>
    <property type="match status" value="1"/>
</dbReference>
<comment type="similarity">
    <text evidence="1">Belongs to the prokaryotic molybdopterin-containing oxidoreductase family.</text>
</comment>
<keyword evidence="2" id="KW-0479">Metal-binding</keyword>
<dbReference type="InterPro" id="IPR006963">
    <property type="entry name" value="Mopterin_OxRdtase_4Fe-4S_dom"/>
</dbReference>
<dbReference type="PANTHER" id="PTHR43742">
    <property type="entry name" value="TRIMETHYLAMINE-N-OXIDE REDUCTASE"/>
    <property type="match status" value="1"/>
</dbReference>
<dbReference type="Gene3D" id="2.20.25.90">
    <property type="entry name" value="ADC-like domains"/>
    <property type="match status" value="1"/>
</dbReference>
<evidence type="ECO:0000256" key="2">
    <source>
        <dbReference type="ARBA" id="ARBA00022723"/>
    </source>
</evidence>
<dbReference type="SMART" id="SM00926">
    <property type="entry name" value="Molybdop_Fe4S4"/>
    <property type="match status" value="1"/>
</dbReference>
<proteinExistence type="inferred from homology"/>
<sequence>MSTDNASGGAEQKVTYCRICEPMCGLIATVENDRLVSLRPDQDHPLSQGRACPKGIAFTEVQNDPDRVLTPLRRQDDGSFAPVSWDDALDDIAARLTRILAESGGEAVGQYFGNPAAFGYAASIWSGFFMKRVGANHLYSAGSQDINSRYVASNLLYGAATQLPFPDLPRTDFLFMLGANPLISHGSALRVPRVRDDLAGIVKRGGRVVVVDPRRTETAAAYEHVAVRPDSDAWLLLSMLQVIFAEQLEDRQAIAAQSTGADTLRALCADFPPEDTAARTGVPTDVVRGLARDFCAARTAVAYARTGACLGHHGTLVSFLIDVLNVVSGNLDRPGGSLMSHAVIPLEDMGEKAGAFDYDTKRSRIGNFPAVHNTFPAAVMADEITTPGPGQLRALFVLAGNPVLSVPNSPALDAALGKLDLLVSLDFYVNETNRHAHYILPSTTMLERDDLPMAFAACCPSVYIQSTEAVVKPYGQARQEWEVFQDLAARMGLSMLATGAMEKLNPVLHWVERRGLRFTPRRMMDLLLRTGPYGDRFGLRRRGLNLEKLRQHPHGILLAEHAPHGVLHKVVRHSSRKVRLDPPQIVAEIGRLGDAPATSAEFPLLAIGIRELKSQNSWMHNSPTLMKGNRRHRARINPRDAEAAGLRDGGRVRVVSVDGAIETEVMVTDEVGPGTVAIPQGWGHRGGGWRLANANPGVNVNELTSNRAEDLELLAGMAVLNGVAVRLEAVPLDDEFAAAASAAESP</sequence>
<dbReference type="Proteomes" id="UP001190466">
    <property type="component" value="Chromosome"/>
</dbReference>
<dbReference type="InterPro" id="IPR009010">
    <property type="entry name" value="Asp_de-COase-like_dom_sf"/>
</dbReference>
<reference evidence="6 7" key="1">
    <citation type="submission" date="2023-08" db="EMBL/GenBank/DDBJ databases">
        <authorList>
            <person name="Folkvardsen B D."/>
            <person name="Norman A."/>
        </authorList>
    </citation>
    <scope>NUCLEOTIDE SEQUENCE [LARGE SCALE GENOMIC DNA]</scope>
    <source>
        <strain evidence="6 7">Mu0050</strain>
    </source>
</reference>
<dbReference type="Gene3D" id="3.40.50.740">
    <property type="match status" value="1"/>
</dbReference>
<evidence type="ECO:0000259" key="5">
    <source>
        <dbReference type="PROSITE" id="PS51669"/>
    </source>
</evidence>
<evidence type="ECO:0000256" key="4">
    <source>
        <dbReference type="ARBA" id="ARBA00023014"/>
    </source>
</evidence>
<evidence type="ECO:0000256" key="3">
    <source>
        <dbReference type="ARBA" id="ARBA00023004"/>
    </source>
</evidence>
<dbReference type="Pfam" id="PF01568">
    <property type="entry name" value="Molydop_binding"/>
    <property type="match status" value="1"/>
</dbReference>
<protein>
    <submittedName>
        <fullName evidence="6">Molybdopterin-dependent oxidoreductase</fullName>
    </submittedName>
</protein>
<name>A0ABN9P186_9MYCO</name>
<dbReference type="Gene3D" id="3.40.228.10">
    <property type="entry name" value="Dimethylsulfoxide Reductase, domain 2"/>
    <property type="match status" value="1"/>
</dbReference>
<dbReference type="EMBL" id="OY726395">
    <property type="protein sequence ID" value="CAJ1581984.1"/>
    <property type="molecule type" value="Genomic_DNA"/>
</dbReference>
<keyword evidence="7" id="KW-1185">Reference proteome</keyword>
<gene>
    <name evidence="6" type="ORF">MU0050_001835</name>
</gene>
<dbReference type="InterPro" id="IPR050612">
    <property type="entry name" value="Prok_Mopterin_Oxidored"/>
</dbReference>
<evidence type="ECO:0000313" key="6">
    <source>
        <dbReference type="EMBL" id="CAJ1581984.1"/>
    </source>
</evidence>
<dbReference type="InterPro" id="IPR006656">
    <property type="entry name" value="Mopterin_OxRdtase"/>
</dbReference>
<evidence type="ECO:0000313" key="7">
    <source>
        <dbReference type="Proteomes" id="UP001190466"/>
    </source>
</evidence>
<evidence type="ECO:0000256" key="1">
    <source>
        <dbReference type="ARBA" id="ARBA00010312"/>
    </source>
</evidence>
<dbReference type="Gene3D" id="2.40.40.20">
    <property type="match status" value="1"/>
</dbReference>